<organism evidence="1 2">
    <name type="scientific">Triparma laevis f. inornata</name>
    <dbReference type="NCBI Taxonomy" id="1714386"/>
    <lineage>
        <taxon>Eukaryota</taxon>
        <taxon>Sar</taxon>
        <taxon>Stramenopiles</taxon>
        <taxon>Ochrophyta</taxon>
        <taxon>Bolidophyceae</taxon>
        <taxon>Parmales</taxon>
        <taxon>Triparmaceae</taxon>
        <taxon>Triparma</taxon>
    </lineage>
</organism>
<evidence type="ECO:0000313" key="2">
    <source>
        <dbReference type="Proteomes" id="UP001162640"/>
    </source>
</evidence>
<dbReference type="AlphaFoldDB" id="A0A9W7AWZ8"/>
<name>A0A9W7AWZ8_9STRA</name>
<reference evidence="2" key="1">
    <citation type="journal article" date="2023" name="Commun. Biol.">
        <title>Genome analysis of Parmales, the sister group of diatoms, reveals the evolutionary specialization of diatoms from phago-mixotrophs to photoautotrophs.</title>
        <authorList>
            <person name="Ban H."/>
            <person name="Sato S."/>
            <person name="Yoshikawa S."/>
            <person name="Yamada K."/>
            <person name="Nakamura Y."/>
            <person name="Ichinomiya M."/>
            <person name="Sato N."/>
            <person name="Blanc-Mathieu R."/>
            <person name="Endo H."/>
            <person name="Kuwata A."/>
            <person name="Ogata H."/>
        </authorList>
    </citation>
    <scope>NUCLEOTIDE SEQUENCE [LARGE SCALE GENOMIC DNA]</scope>
</reference>
<gene>
    <name evidence="1" type="ORF">TL16_g08580</name>
</gene>
<accession>A0A9W7AWZ8</accession>
<sequence>MEPPYDPNSSVLEMARTYATFLTTTLTPKLEALVKARDDLNGKLDSLELLRLDMEKFEEPAFKDCVFPPRIAWSDDVIDDSNPTAEEYDYKSTTILDTNTSIKPEDYGVGEGVEETEESYDILTTLAQPINPETKKSEGEKLRDERIVYEPILN</sequence>
<dbReference type="EMBL" id="BLQM01000284">
    <property type="protein sequence ID" value="GMH80526.1"/>
    <property type="molecule type" value="Genomic_DNA"/>
</dbReference>
<protein>
    <submittedName>
        <fullName evidence="1">Uncharacterized protein</fullName>
    </submittedName>
</protein>
<dbReference type="Proteomes" id="UP001162640">
    <property type="component" value="Unassembled WGS sequence"/>
</dbReference>
<evidence type="ECO:0000313" key="1">
    <source>
        <dbReference type="EMBL" id="GMH80526.1"/>
    </source>
</evidence>
<proteinExistence type="predicted"/>
<comment type="caution">
    <text evidence="1">The sequence shown here is derived from an EMBL/GenBank/DDBJ whole genome shotgun (WGS) entry which is preliminary data.</text>
</comment>